<feature type="transmembrane region" description="Helical" evidence="6">
    <location>
        <begin position="292"/>
        <end position="309"/>
    </location>
</feature>
<feature type="transmembrane region" description="Helical" evidence="6">
    <location>
        <begin position="435"/>
        <end position="458"/>
    </location>
</feature>
<dbReference type="InterPro" id="IPR005828">
    <property type="entry name" value="MFS_sugar_transport-like"/>
</dbReference>
<feature type="transmembrane region" description="Helical" evidence="6">
    <location>
        <begin position="682"/>
        <end position="706"/>
    </location>
</feature>
<feature type="transmembrane region" description="Helical" evidence="6">
    <location>
        <begin position="712"/>
        <end position="733"/>
    </location>
</feature>
<reference evidence="8 9" key="1">
    <citation type="submission" date="2022-05" db="EMBL/GenBank/DDBJ databases">
        <title>Chromosome-level reference genomes for two strains of Caenorhabditis briggsae: an improved platform for comparative genomics.</title>
        <authorList>
            <person name="Stevens L."/>
            <person name="Andersen E.C."/>
        </authorList>
    </citation>
    <scope>NUCLEOTIDE SEQUENCE [LARGE SCALE GENOMIC DNA]</scope>
    <source>
        <strain evidence="8">QX1410_ONT</strain>
        <tissue evidence="8">Whole-organism</tissue>
    </source>
</reference>
<feature type="transmembrane region" description="Helical" evidence="6">
    <location>
        <begin position="615"/>
        <end position="638"/>
    </location>
</feature>
<evidence type="ECO:0000256" key="6">
    <source>
        <dbReference type="SAM" id="Phobius"/>
    </source>
</evidence>
<evidence type="ECO:0000256" key="3">
    <source>
        <dbReference type="ARBA" id="ARBA00022989"/>
    </source>
</evidence>
<feature type="transmembrane region" description="Helical" evidence="6">
    <location>
        <begin position="342"/>
        <end position="361"/>
    </location>
</feature>
<evidence type="ECO:0000256" key="1">
    <source>
        <dbReference type="ARBA" id="ARBA00004141"/>
    </source>
</evidence>
<sequence length="775" mass="86044">MFRTTVVAASLVAFALSMYLADTAKWNRHQYLVKVLTKDVKTGEISTCTGSLLSPSVVLTSSKCFPEDRKNTAAQAIISKKDSLDIMNKAMLAVRIDEGLALMKIDAVDDEHFCDKEPHPPRVARLNFKPSLTEATYQNIKPKQLQDSRCRVVAFKTNDDVEKFATSTDVQVLELDVRADEDNLMFSEINANSTGRLCWDDIGAPLECIINEEENKWHQVGVVNGLFGRDTDQDTNSTLTFSCSDVQTMQFVVFGDNTFAHAIENVDKSSVFEAQDKYVLVGKKMHDINWRLLALSALLAVTAIFQMGYTNAYPNTAIGSFRLFLNQSSEDPMTMSKSEFEWAWSALLAVYFIGFATGSIISASIADRIGRKWTLFLGTCGNLLSALIALFSIILKMSMMFGFSRLVMSLSSAISMNGLILLFQESSPNHMKGLISFNAEMAFVLTNLIGGLLGMQSILGQNLVGLIAVSIVPSSIACFLSVFLKESPKYLFLKKNDATEAGRALKFYQNIQDGEEKANVLNDLKMEREEMQNQRHGSIFDIISNQPVRRGFLLGFATMQLTASVWPVVFYSTDFLMDAGFSYEISESASTFMLFFSTLCTIVGMFIVEKFSRRWLLIGTATINIFAILGFALSAILSIYWQPLAYGCIVCLILHGGSYSVAMGPIAWFITSELVPINFRAVSQSLVLGLNHTVALILSFLTFPLYKTIGPITLVIFFVIPGAVCILMLILYLPETKDNHINDIVEKLKDAKAKQKQSRAEANEEESHGMNKLEA</sequence>
<dbReference type="PROSITE" id="PS50850">
    <property type="entry name" value="MFS"/>
    <property type="match status" value="1"/>
</dbReference>
<dbReference type="EMBL" id="CP090896">
    <property type="protein sequence ID" value="ULT83126.1"/>
    <property type="molecule type" value="Genomic_DNA"/>
</dbReference>
<dbReference type="InterPro" id="IPR036259">
    <property type="entry name" value="MFS_trans_sf"/>
</dbReference>
<evidence type="ECO:0000256" key="5">
    <source>
        <dbReference type="SAM" id="MobiDB-lite"/>
    </source>
</evidence>
<dbReference type="InterPro" id="IPR043504">
    <property type="entry name" value="Peptidase_S1_PA_chymotrypsin"/>
</dbReference>
<dbReference type="SUPFAM" id="SSF50494">
    <property type="entry name" value="Trypsin-like serine proteases"/>
    <property type="match status" value="1"/>
</dbReference>
<comment type="subcellular location">
    <subcellularLocation>
        <location evidence="1">Membrane</location>
        <topology evidence="1">Multi-pass membrane protein</topology>
    </subcellularLocation>
</comment>
<organism evidence="8 9">
    <name type="scientific">Caenorhabditis briggsae</name>
    <dbReference type="NCBI Taxonomy" id="6238"/>
    <lineage>
        <taxon>Eukaryota</taxon>
        <taxon>Metazoa</taxon>
        <taxon>Ecdysozoa</taxon>
        <taxon>Nematoda</taxon>
        <taxon>Chromadorea</taxon>
        <taxon>Rhabditida</taxon>
        <taxon>Rhabditina</taxon>
        <taxon>Rhabditomorpha</taxon>
        <taxon>Rhabditoidea</taxon>
        <taxon>Rhabditidae</taxon>
        <taxon>Peloderinae</taxon>
        <taxon>Caenorhabditis</taxon>
    </lineage>
</organism>
<dbReference type="PANTHER" id="PTHR23503">
    <property type="entry name" value="SOLUTE CARRIER FAMILY 2"/>
    <property type="match status" value="1"/>
</dbReference>
<proteinExistence type="predicted"/>
<dbReference type="GO" id="GO:0016020">
    <property type="term" value="C:membrane"/>
    <property type="evidence" value="ECO:0007669"/>
    <property type="project" value="UniProtKB-SubCell"/>
</dbReference>
<dbReference type="PANTHER" id="PTHR23503:SF108">
    <property type="entry name" value="MAJOR FACILITATOR SUPERFAMILY (MFS) PROFILE DOMAIN-CONTAINING PROTEIN"/>
    <property type="match status" value="1"/>
</dbReference>
<dbReference type="AlphaFoldDB" id="A0AAE8ZRA1"/>
<evidence type="ECO:0000313" key="8">
    <source>
        <dbReference type="EMBL" id="ULT83126.1"/>
    </source>
</evidence>
<feature type="transmembrane region" description="Helical" evidence="6">
    <location>
        <begin position="551"/>
        <end position="569"/>
    </location>
</feature>
<feature type="transmembrane region" description="Helical" evidence="6">
    <location>
        <begin position="401"/>
        <end position="423"/>
    </location>
</feature>
<dbReference type="Proteomes" id="UP000827892">
    <property type="component" value="Chromosome X"/>
</dbReference>
<feature type="transmembrane region" description="Helical" evidence="6">
    <location>
        <begin position="464"/>
        <end position="484"/>
    </location>
</feature>
<keyword evidence="3 6" id="KW-1133">Transmembrane helix</keyword>
<accession>A0AAE8ZRA1</accession>
<gene>
    <name evidence="8" type="ORF">L3Y34_012401</name>
</gene>
<evidence type="ECO:0000259" key="7">
    <source>
        <dbReference type="PROSITE" id="PS50850"/>
    </source>
</evidence>
<dbReference type="Pfam" id="PF00083">
    <property type="entry name" value="Sugar_tr"/>
    <property type="match status" value="1"/>
</dbReference>
<keyword evidence="4 6" id="KW-0472">Membrane</keyword>
<name>A0AAE8ZRA1_CAEBR</name>
<dbReference type="SUPFAM" id="SSF103473">
    <property type="entry name" value="MFS general substrate transporter"/>
    <property type="match status" value="1"/>
</dbReference>
<dbReference type="CDD" id="cd17357">
    <property type="entry name" value="MFS_GLUT_Class1_2_like"/>
    <property type="match status" value="1"/>
</dbReference>
<dbReference type="InterPro" id="IPR020846">
    <property type="entry name" value="MFS_dom"/>
</dbReference>
<feature type="domain" description="Major facilitator superfamily (MFS) profile" evidence="7">
    <location>
        <begin position="296"/>
        <end position="737"/>
    </location>
</feature>
<evidence type="ECO:0000256" key="4">
    <source>
        <dbReference type="ARBA" id="ARBA00023136"/>
    </source>
</evidence>
<evidence type="ECO:0000256" key="2">
    <source>
        <dbReference type="ARBA" id="ARBA00022692"/>
    </source>
</evidence>
<keyword evidence="2 6" id="KW-0812">Transmembrane</keyword>
<feature type="transmembrane region" description="Helical" evidence="6">
    <location>
        <begin position="589"/>
        <end position="608"/>
    </location>
</feature>
<dbReference type="GO" id="GO:0022857">
    <property type="term" value="F:transmembrane transporter activity"/>
    <property type="evidence" value="ECO:0007669"/>
    <property type="project" value="InterPro"/>
</dbReference>
<feature type="region of interest" description="Disordered" evidence="5">
    <location>
        <begin position="755"/>
        <end position="775"/>
    </location>
</feature>
<feature type="transmembrane region" description="Helical" evidence="6">
    <location>
        <begin position="6"/>
        <end position="24"/>
    </location>
</feature>
<feature type="transmembrane region" description="Helical" evidence="6">
    <location>
        <begin position="644"/>
        <end position="670"/>
    </location>
</feature>
<dbReference type="Gene3D" id="2.40.10.10">
    <property type="entry name" value="Trypsin-like serine proteases"/>
    <property type="match status" value="1"/>
</dbReference>
<dbReference type="InterPro" id="IPR009003">
    <property type="entry name" value="Peptidase_S1_PA"/>
</dbReference>
<feature type="transmembrane region" description="Helical" evidence="6">
    <location>
        <begin position="373"/>
        <end position="395"/>
    </location>
</feature>
<evidence type="ECO:0000313" key="9">
    <source>
        <dbReference type="Proteomes" id="UP000827892"/>
    </source>
</evidence>
<dbReference type="Gene3D" id="1.20.1250.20">
    <property type="entry name" value="MFS general substrate transporter like domains"/>
    <property type="match status" value="1"/>
</dbReference>
<dbReference type="InterPro" id="IPR045263">
    <property type="entry name" value="GLUT"/>
</dbReference>
<protein>
    <recommendedName>
        <fullName evidence="7">Major facilitator superfamily (MFS) profile domain-containing protein</fullName>
    </recommendedName>
</protein>